<dbReference type="EMBL" id="JAUHTC010000065">
    <property type="protein sequence ID" value="MDN4520030.1"/>
    <property type="molecule type" value="Genomic_DNA"/>
</dbReference>
<keyword evidence="1" id="KW-0547">Nucleotide-binding</keyword>
<dbReference type="InterPro" id="IPR000792">
    <property type="entry name" value="Tscrpt_reg_LuxR_C"/>
</dbReference>
<proteinExistence type="predicted"/>
<keyword evidence="2" id="KW-0067">ATP-binding</keyword>
<evidence type="ECO:0000256" key="1">
    <source>
        <dbReference type="ARBA" id="ARBA00022741"/>
    </source>
</evidence>
<dbReference type="Pfam" id="PF13191">
    <property type="entry name" value="AAA_16"/>
    <property type="match status" value="1"/>
</dbReference>
<dbReference type="InterPro" id="IPR041664">
    <property type="entry name" value="AAA_16"/>
</dbReference>
<dbReference type="Proteomes" id="UP001172687">
    <property type="component" value="Unassembled WGS sequence"/>
</dbReference>
<dbReference type="PROSITE" id="PS50043">
    <property type="entry name" value="HTH_LUXR_2"/>
    <property type="match status" value="1"/>
</dbReference>
<accession>A0ABT8HGZ5</accession>
<evidence type="ECO:0000256" key="3">
    <source>
        <dbReference type="SAM" id="MobiDB-lite"/>
    </source>
</evidence>
<evidence type="ECO:0000313" key="5">
    <source>
        <dbReference type="EMBL" id="MDN4520030.1"/>
    </source>
</evidence>
<dbReference type="InterPro" id="IPR036388">
    <property type="entry name" value="WH-like_DNA-bd_sf"/>
</dbReference>
<dbReference type="SUPFAM" id="SSF52540">
    <property type="entry name" value="P-loop containing nucleoside triphosphate hydrolases"/>
    <property type="match status" value="1"/>
</dbReference>
<dbReference type="SUPFAM" id="SSF46894">
    <property type="entry name" value="C-terminal effector domain of the bipartite response regulators"/>
    <property type="match status" value="1"/>
</dbReference>
<evidence type="ECO:0000256" key="2">
    <source>
        <dbReference type="ARBA" id="ARBA00022840"/>
    </source>
</evidence>
<dbReference type="RefSeq" id="WP_234935360.1">
    <property type="nucleotide sequence ID" value="NZ_CP070380.1"/>
</dbReference>
<dbReference type="Gene3D" id="3.40.50.300">
    <property type="entry name" value="P-loop containing nucleotide triphosphate hydrolases"/>
    <property type="match status" value="1"/>
</dbReference>
<keyword evidence="6" id="KW-1185">Reference proteome</keyword>
<dbReference type="CDD" id="cd06170">
    <property type="entry name" value="LuxR_C_like"/>
    <property type="match status" value="1"/>
</dbReference>
<dbReference type="InterPro" id="IPR027417">
    <property type="entry name" value="P-loop_NTPase"/>
</dbReference>
<dbReference type="PRINTS" id="PR00038">
    <property type="entry name" value="HTHLUXR"/>
</dbReference>
<dbReference type="PANTHER" id="PTHR16305:SF35">
    <property type="entry name" value="TRANSCRIPTIONAL ACTIVATOR DOMAIN"/>
    <property type="match status" value="1"/>
</dbReference>
<dbReference type="Pfam" id="PF00196">
    <property type="entry name" value="GerE"/>
    <property type="match status" value="1"/>
</dbReference>
<feature type="region of interest" description="Disordered" evidence="3">
    <location>
        <begin position="1"/>
        <end position="21"/>
    </location>
</feature>
<evidence type="ECO:0000259" key="4">
    <source>
        <dbReference type="PROSITE" id="PS50043"/>
    </source>
</evidence>
<protein>
    <submittedName>
        <fullName evidence="5">AAA family ATPase</fullName>
    </submittedName>
</protein>
<dbReference type="Gene3D" id="1.10.10.10">
    <property type="entry name" value="Winged helix-like DNA-binding domain superfamily/Winged helix DNA-binding domain"/>
    <property type="match status" value="1"/>
</dbReference>
<feature type="compositionally biased region" description="Basic residues" evidence="3">
    <location>
        <begin position="10"/>
        <end position="21"/>
    </location>
</feature>
<name>A0ABT8HGZ5_MYCAO</name>
<dbReference type="PANTHER" id="PTHR16305">
    <property type="entry name" value="TESTICULAR SOLUBLE ADENYLYL CYCLASE"/>
    <property type="match status" value="1"/>
</dbReference>
<dbReference type="InterPro" id="IPR016032">
    <property type="entry name" value="Sig_transdc_resp-reg_C-effctor"/>
</dbReference>
<comment type="caution">
    <text evidence="5">The sequence shown here is derived from an EMBL/GenBank/DDBJ whole genome shotgun (WGS) entry which is preliminary data.</text>
</comment>
<feature type="domain" description="HTH luxR-type" evidence="4">
    <location>
        <begin position="876"/>
        <end position="940"/>
    </location>
</feature>
<dbReference type="SMART" id="SM00421">
    <property type="entry name" value="HTH_LUXR"/>
    <property type="match status" value="1"/>
</dbReference>
<reference evidence="5" key="1">
    <citation type="submission" date="2023-07" db="EMBL/GenBank/DDBJ databases">
        <title>Degradation of tert-butanol by M. austroafricanum TBA100.</title>
        <authorList>
            <person name="Helbich S."/>
            <person name="Vainshtein Y."/>
        </authorList>
    </citation>
    <scope>NUCLEOTIDE SEQUENCE</scope>
    <source>
        <strain evidence="5">TBA100</strain>
    </source>
</reference>
<gene>
    <name evidence="5" type="ORF">QYF68_19730</name>
</gene>
<sequence>MDTRLDTRHPAGHRARPPLRGRGHECRELQNLIAAVRTGASRSLVLRGEAGIGKTALLDHVVAQAEGFRTTYVAGVESDMELAFAGLHQLCAPLLTHLDELPDPQRDALTVAFGQGAGATPDRFLVGLAVLSLMAAASTGEPLLCVIDDAQWLDQVSVQTLAFVARRLLAEPIAMVFAARDTGAEALSGLPELAVPGLSDGEARDLLDSVVVGRLDDRVRDRIIAETRGNPLALLDLPHNHVGTELPGSAATPGSRPLARRLEQSYARRIKALPPQTQLLLLAAAAEPVGDAAVLIRAAAQLGIAVDMLTPAEAAGVIELGTRVRFRHPLVRSAAYQAADLADRRTVHRALAEATDSATDPDRRAWHAANAATGPDDAVAAELEASAARAQARGGVAAAAAFLERAAALTSDPTLRGARALAAAQAKRDAAAPAEAQELLAAAELGRLSELQQAQAARLRAQMEFTRRRGGDTGARPLDETASQLLTAAASFEQLDGYVSREAYLEALAAAMFAGRLGDPGAVPRIAAAASAALDRLPESARPVDALLRGIVARITGGVSAGAAPLRLAMDLMQEQARNNDHRVARWMVPAFPIMQETAALELWDETVVHHLASVVVRRARDAGALEALPQVLAYRAGSHLLAGELSSAATLLEEAASITAATNNYTPVRYQTLTLAAWRGEPADAEAVIEAAIADANARGEGRVLGAADYAFAVLYNGLGRYQEACSAARRACEYEDLGVHSWVLAELVEAADHCGDTALAVSALERLQERTTDTGTDWGLGTLAGAQALVADDDHAEALFEESIDRLARTRVAVHLARAHLRYGEWLRRALRRNDAREQLTLASGMFTRFGAAAFAERTRRELIATGEKARRQPVTSGAQLTAQESQIARLAGDGLTNQEIGAQLFISTHTVDWHLRKVFVKLGITSRRQLRSASWAS</sequence>
<evidence type="ECO:0000313" key="6">
    <source>
        <dbReference type="Proteomes" id="UP001172687"/>
    </source>
</evidence>
<organism evidence="5 6">
    <name type="scientific">Mycolicibacterium austroafricanum</name>
    <name type="common">Mycobacterium austroafricanum</name>
    <dbReference type="NCBI Taxonomy" id="39687"/>
    <lineage>
        <taxon>Bacteria</taxon>
        <taxon>Bacillati</taxon>
        <taxon>Actinomycetota</taxon>
        <taxon>Actinomycetes</taxon>
        <taxon>Mycobacteriales</taxon>
        <taxon>Mycobacteriaceae</taxon>
        <taxon>Mycolicibacterium</taxon>
    </lineage>
</organism>